<dbReference type="PANTHER" id="PTHR24342:SF14">
    <property type="entry name" value="DEATH-ASSOCIATED PROTEIN KINASE DAPK-1"/>
    <property type="match status" value="1"/>
</dbReference>
<keyword evidence="8" id="KW-1185">Reference proteome</keyword>
<dbReference type="GO" id="GO:0043065">
    <property type="term" value="P:positive regulation of apoptotic process"/>
    <property type="evidence" value="ECO:0007669"/>
    <property type="project" value="TreeGrafter"/>
</dbReference>
<dbReference type="OrthoDB" id="2570713at2759"/>
<sequence>MNEEPAFPQTDIWTVGVLTYIMLSGVVPFRGEDETETRQNISFVRYRFEHLYNEISQEATRFLMLLFKRQPNKRPSAEECHENRWLLPTDFMIKKRERAVFLGDRLKEYSNEYHNEKAQLAHDITSKLGGKFSRSHSIQEELLTAP</sequence>
<dbReference type="EMBL" id="QDEB01129005">
    <property type="protein sequence ID" value="RZB39360.1"/>
    <property type="molecule type" value="Genomic_DNA"/>
</dbReference>
<dbReference type="PROSITE" id="PS50011">
    <property type="entry name" value="PROTEIN_KINASE_DOM"/>
    <property type="match status" value="1"/>
</dbReference>
<proteinExistence type="predicted"/>
<evidence type="ECO:0000313" key="8">
    <source>
        <dbReference type="Proteomes" id="UP000292052"/>
    </source>
</evidence>
<dbReference type="GO" id="GO:0035556">
    <property type="term" value="P:intracellular signal transduction"/>
    <property type="evidence" value="ECO:0007669"/>
    <property type="project" value="TreeGrafter"/>
</dbReference>
<evidence type="ECO:0000259" key="6">
    <source>
        <dbReference type="PROSITE" id="PS50011"/>
    </source>
</evidence>
<evidence type="ECO:0000313" key="7">
    <source>
        <dbReference type="EMBL" id="RZB39360.1"/>
    </source>
</evidence>
<dbReference type="PANTHER" id="PTHR24342">
    <property type="entry name" value="SERINE/THREONINE-PROTEIN KINASE 17"/>
    <property type="match status" value="1"/>
</dbReference>
<dbReference type="InterPro" id="IPR000719">
    <property type="entry name" value="Prot_kinase_dom"/>
</dbReference>
<evidence type="ECO:0000256" key="4">
    <source>
        <dbReference type="ARBA" id="ARBA00022777"/>
    </source>
</evidence>
<dbReference type="STRING" id="1661398.A0A482V8A0"/>
<accession>A0A482V8A0</accession>
<reference evidence="7 8" key="1">
    <citation type="submission" date="2017-03" db="EMBL/GenBank/DDBJ databases">
        <title>Genome of the blue death feigning beetle - Asbolus verrucosus.</title>
        <authorList>
            <person name="Rider S.D."/>
        </authorList>
    </citation>
    <scope>NUCLEOTIDE SEQUENCE [LARGE SCALE GENOMIC DNA]</scope>
    <source>
        <strain evidence="7">Butters</strain>
        <tissue evidence="7">Head and leg muscle</tissue>
    </source>
</reference>
<dbReference type="Proteomes" id="UP000292052">
    <property type="component" value="Unassembled WGS sequence"/>
</dbReference>
<dbReference type="GO" id="GO:0005634">
    <property type="term" value="C:nucleus"/>
    <property type="evidence" value="ECO:0007669"/>
    <property type="project" value="TreeGrafter"/>
</dbReference>
<dbReference type="InterPro" id="IPR011009">
    <property type="entry name" value="Kinase-like_dom_sf"/>
</dbReference>
<dbReference type="Gene3D" id="1.10.510.10">
    <property type="entry name" value="Transferase(Phosphotransferase) domain 1"/>
    <property type="match status" value="1"/>
</dbReference>
<name>A0A482V8A0_ASBVE</name>
<keyword evidence="4 7" id="KW-0418">Kinase</keyword>
<gene>
    <name evidence="7" type="ORF">BDFB_001991</name>
</gene>
<evidence type="ECO:0000256" key="1">
    <source>
        <dbReference type="ARBA" id="ARBA00022527"/>
    </source>
</evidence>
<dbReference type="Pfam" id="PF00069">
    <property type="entry name" value="Pkinase"/>
    <property type="match status" value="1"/>
</dbReference>
<organism evidence="7 8">
    <name type="scientific">Asbolus verrucosus</name>
    <name type="common">Desert ironclad beetle</name>
    <dbReference type="NCBI Taxonomy" id="1661398"/>
    <lineage>
        <taxon>Eukaryota</taxon>
        <taxon>Metazoa</taxon>
        <taxon>Ecdysozoa</taxon>
        <taxon>Arthropoda</taxon>
        <taxon>Hexapoda</taxon>
        <taxon>Insecta</taxon>
        <taxon>Pterygota</taxon>
        <taxon>Neoptera</taxon>
        <taxon>Endopterygota</taxon>
        <taxon>Coleoptera</taxon>
        <taxon>Polyphaga</taxon>
        <taxon>Cucujiformia</taxon>
        <taxon>Tenebrionidae</taxon>
        <taxon>Pimeliinae</taxon>
        <taxon>Asbolus</taxon>
    </lineage>
</organism>
<keyword evidence="2" id="KW-0808">Transferase</keyword>
<comment type="caution">
    <text evidence="7">The sequence shown here is derived from an EMBL/GenBank/DDBJ whole genome shotgun (WGS) entry which is preliminary data.</text>
</comment>
<keyword evidence="1" id="KW-0723">Serine/threonine-protein kinase</keyword>
<dbReference type="SUPFAM" id="SSF56112">
    <property type="entry name" value="Protein kinase-like (PK-like)"/>
    <property type="match status" value="1"/>
</dbReference>
<dbReference type="GO" id="GO:0005524">
    <property type="term" value="F:ATP binding"/>
    <property type="evidence" value="ECO:0007669"/>
    <property type="project" value="UniProtKB-KW"/>
</dbReference>
<feature type="domain" description="Protein kinase" evidence="6">
    <location>
        <begin position="1"/>
        <end position="86"/>
    </location>
</feature>
<evidence type="ECO:0000256" key="3">
    <source>
        <dbReference type="ARBA" id="ARBA00022741"/>
    </source>
</evidence>
<dbReference type="AlphaFoldDB" id="A0A482V8A0"/>
<protein>
    <submittedName>
        <fullName evidence="7">Pkinase domain containing protein</fullName>
    </submittedName>
</protein>
<dbReference type="GO" id="GO:0004674">
    <property type="term" value="F:protein serine/threonine kinase activity"/>
    <property type="evidence" value="ECO:0007669"/>
    <property type="project" value="UniProtKB-KW"/>
</dbReference>
<keyword evidence="5" id="KW-0067">ATP-binding</keyword>
<keyword evidence="3" id="KW-0547">Nucleotide-binding</keyword>
<evidence type="ECO:0000256" key="2">
    <source>
        <dbReference type="ARBA" id="ARBA00022679"/>
    </source>
</evidence>
<evidence type="ECO:0000256" key="5">
    <source>
        <dbReference type="ARBA" id="ARBA00022840"/>
    </source>
</evidence>